<comment type="subunit">
    <text evidence="9">Component of the RZZ complex.</text>
</comment>
<dbReference type="KEGG" id="fas:105269387"/>
<dbReference type="Pfam" id="PF09817">
    <property type="entry name" value="Zwilch"/>
    <property type="match status" value="1"/>
</dbReference>
<dbReference type="OrthoDB" id="5556307at2759"/>
<evidence type="ECO:0000256" key="7">
    <source>
        <dbReference type="ARBA" id="ARBA00023306"/>
    </source>
</evidence>
<sequence>MDQEVQISRQFLAHIGLSVEKVKLSFVKRLFPEFGKDREVLLICNLSPEEEEKIMSPKGRDENSEMLDVTGSPLEHSYGDDSFNVSRTSLRRNWMKNEERFMSIHQVAAETLNYTQEKLSNAKLWTTPLFVLADPQESNERCILIGSHSDSRGFRTLRICLGGTMFLSEIHEAIQMEVPFIQHDKNEMNLQNRKKAQVKIYSVYEISGVDPEMVDWKDEEKSEYGGYLSIETSWEELSFIPPLRNSSSTLFASVVSGSKASPLTSLWNELLLLKNYLAMLEEYQTKHMSSRYSVAPLNFPKCFSNVFRESTSKITKKLHQILVGDDAFDDSEVIDDTSVAEGPSEDDYQIKLSDMAKVLEKRPDQDFASILWRIIKGADSYTTMTDCIHTVFEAISMSNFKPSLNVGDDTRFGKLVGGLDSVEKQLPQLAGSISMELVVDMGLEKLVRDYTYLLSTGNLMESYDARKILNNVAEGVFDVTKYREKLMTLAQIHMSLEFLQLIQDQLNCRMDVSRSIFEAALKIYKAPDSPLNFQNLENHVIYSLNVSAPKNIVSEVMKMPPASWMCTLTTDVTLQSYSSVTHYSRTPIFPPNIYNSEDMLKVETDTEGPMYYVTTGSSIHFKLATDD</sequence>
<keyword evidence="10" id="KW-1185">Reference proteome</keyword>
<dbReference type="GO" id="GO:0051301">
    <property type="term" value="P:cell division"/>
    <property type="evidence" value="ECO:0007669"/>
    <property type="project" value="UniProtKB-UniRule"/>
</dbReference>
<comment type="function">
    <text evidence="9">Essential component of the mitotic checkpoint, which prevents cells from prematurely exiting mitosis. Required for the assembly of the dynein-dynactin and MAD1-MAD2 complexes onto kinetochores. Its function related to the spindle assembly machinery is proposed to depend on its association in the mitotic RZZ complex.</text>
</comment>
<protein>
    <recommendedName>
        <fullName evidence="9">Protein zwilch</fullName>
    </recommendedName>
</protein>
<dbReference type="PANTHER" id="PTHR15995:SF1">
    <property type="entry name" value="PROTEIN ZWILCH HOMOLOG"/>
    <property type="match status" value="1"/>
</dbReference>
<keyword evidence="8 9" id="KW-0137">Centromere</keyword>
<comment type="similarity">
    <text evidence="2 9">Belongs to the ZWILCH family.</text>
</comment>
<evidence type="ECO:0000256" key="5">
    <source>
        <dbReference type="ARBA" id="ARBA00022776"/>
    </source>
</evidence>
<dbReference type="Proteomes" id="UP000694866">
    <property type="component" value="Unplaced"/>
</dbReference>
<evidence type="ECO:0000256" key="9">
    <source>
        <dbReference type="RuleBase" id="RU369076"/>
    </source>
</evidence>
<keyword evidence="3 9" id="KW-0158">Chromosome</keyword>
<dbReference type="GeneID" id="105269387"/>
<accession>A0A9R1U3N8</accession>
<dbReference type="GO" id="GO:1990423">
    <property type="term" value="C:RZZ complex"/>
    <property type="evidence" value="ECO:0007669"/>
    <property type="project" value="UniProtKB-UniRule"/>
</dbReference>
<comment type="subcellular location">
    <subcellularLocation>
        <location evidence="1 9">Chromosome</location>
        <location evidence="1 9">Centromere</location>
        <location evidence="1 9">Kinetochore</location>
    </subcellularLocation>
</comment>
<evidence type="ECO:0000256" key="3">
    <source>
        <dbReference type="ARBA" id="ARBA00022454"/>
    </source>
</evidence>
<evidence type="ECO:0000256" key="2">
    <source>
        <dbReference type="ARBA" id="ARBA00009062"/>
    </source>
</evidence>
<dbReference type="RefSeq" id="XP_011307870.1">
    <property type="nucleotide sequence ID" value="XM_011309568.1"/>
</dbReference>
<dbReference type="RefSeq" id="XP_011307871.1">
    <property type="nucleotide sequence ID" value="XM_011309569.1"/>
</dbReference>
<evidence type="ECO:0000313" key="10">
    <source>
        <dbReference type="Proteomes" id="UP000694866"/>
    </source>
</evidence>
<keyword evidence="5 9" id="KW-0498">Mitosis</keyword>
<name>A0A9R1U3N8_9HYME</name>
<dbReference type="GO" id="GO:0007094">
    <property type="term" value="P:mitotic spindle assembly checkpoint signaling"/>
    <property type="evidence" value="ECO:0007669"/>
    <property type="project" value="UniProtKB-UniRule"/>
</dbReference>
<evidence type="ECO:0000256" key="8">
    <source>
        <dbReference type="ARBA" id="ARBA00023328"/>
    </source>
</evidence>
<evidence type="ECO:0000256" key="6">
    <source>
        <dbReference type="ARBA" id="ARBA00022838"/>
    </source>
</evidence>
<proteinExistence type="inferred from homology"/>
<dbReference type="InterPro" id="IPR018630">
    <property type="entry name" value="Zwilch"/>
</dbReference>
<gene>
    <name evidence="11 12" type="primary">Zwilch</name>
</gene>
<keyword evidence="6 9" id="KW-0995">Kinetochore</keyword>
<keyword evidence="4 9" id="KW-0132">Cell division</keyword>
<evidence type="ECO:0000313" key="11">
    <source>
        <dbReference type="RefSeq" id="XP_011307870.1"/>
    </source>
</evidence>
<dbReference type="Gene3D" id="1.20.58.730">
    <property type="match status" value="1"/>
</dbReference>
<dbReference type="CTD" id="55055"/>
<evidence type="ECO:0000313" key="12">
    <source>
        <dbReference type="RefSeq" id="XP_011307871.1"/>
    </source>
</evidence>
<evidence type="ECO:0000256" key="4">
    <source>
        <dbReference type="ARBA" id="ARBA00022618"/>
    </source>
</evidence>
<dbReference type="AlphaFoldDB" id="A0A9R1U3N8"/>
<dbReference type="Gene3D" id="1.10.287.1880">
    <property type="match status" value="1"/>
</dbReference>
<accession>A0A9R1TEH3</accession>
<evidence type="ECO:0000256" key="1">
    <source>
        <dbReference type="ARBA" id="ARBA00004629"/>
    </source>
</evidence>
<dbReference type="PANTHER" id="PTHR15995">
    <property type="entry name" value="PROTEIN ZWILCH HOMOLOG"/>
    <property type="match status" value="1"/>
</dbReference>
<organism evidence="10 12">
    <name type="scientific">Fopius arisanus</name>
    <dbReference type="NCBI Taxonomy" id="64838"/>
    <lineage>
        <taxon>Eukaryota</taxon>
        <taxon>Metazoa</taxon>
        <taxon>Ecdysozoa</taxon>
        <taxon>Arthropoda</taxon>
        <taxon>Hexapoda</taxon>
        <taxon>Insecta</taxon>
        <taxon>Pterygota</taxon>
        <taxon>Neoptera</taxon>
        <taxon>Endopterygota</taxon>
        <taxon>Hymenoptera</taxon>
        <taxon>Apocrita</taxon>
        <taxon>Ichneumonoidea</taxon>
        <taxon>Braconidae</taxon>
        <taxon>Opiinae</taxon>
        <taxon>Fopius</taxon>
    </lineage>
</organism>
<reference evidence="11 12" key="1">
    <citation type="submission" date="2025-04" db="UniProtKB">
        <authorList>
            <consortium name="RefSeq"/>
        </authorList>
    </citation>
    <scope>IDENTIFICATION</scope>
    <source>
        <strain evidence="11 12">USDA-PBARC FA_bdor</strain>
        <tissue evidence="11 12">Whole organism</tissue>
    </source>
</reference>
<keyword evidence="7 9" id="KW-0131">Cell cycle</keyword>
<dbReference type="GO" id="GO:0034501">
    <property type="term" value="P:protein localization to kinetochore"/>
    <property type="evidence" value="ECO:0007669"/>
    <property type="project" value="UniProtKB-UniRule"/>
</dbReference>